<dbReference type="EMBL" id="BK015465">
    <property type="protein sequence ID" value="DAE08170.1"/>
    <property type="molecule type" value="Genomic_DNA"/>
</dbReference>
<proteinExistence type="predicted"/>
<name>A0A8S5PMR8_9CAUD</name>
<organism evidence="1">
    <name type="scientific">Siphoviridae sp. ctXQ014</name>
    <dbReference type="NCBI Taxonomy" id="2825542"/>
    <lineage>
        <taxon>Viruses</taxon>
        <taxon>Duplodnaviria</taxon>
        <taxon>Heunggongvirae</taxon>
        <taxon>Uroviricota</taxon>
        <taxon>Caudoviricetes</taxon>
    </lineage>
</organism>
<sequence length="38" mass="4421">MITSPVHRIGESKTYIRNGIVCINSDDENLTFPRKRKM</sequence>
<protein>
    <submittedName>
        <fullName evidence="1">Uncharacterized protein</fullName>
    </submittedName>
</protein>
<reference evidence="1" key="1">
    <citation type="journal article" date="2021" name="Proc. Natl. Acad. Sci. U.S.A.">
        <title>A Catalog of Tens of Thousands of Viruses from Human Metagenomes Reveals Hidden Associations with Chronic Diseases.</title>
        <authorList>
            <person name="Tisza M.J."/>
            <person name="Buck C.B."/>
        </authorList>
    </citation>
    <scope>NUCLEOTIDE SEQUENCE</scope>
    <source>
        <strain evidence="1">CtXQ014</strain>
    </source>
</reference>
<evidence type="ECO:0000313" key="1">
    <source>
        <dbReference type="EMBL" id="DAE08170.1"/>
    </source>
</evidence>
<accession>A0A8S5PMR8</accession>